<feature type="region of interest" description="Disordered" evidence="1">
    <location>
        <begin position="1"/>
        <end position="24"/>
    </location>
</feature>
<evidence type="ECO:0000313" key="3">
    <source>
        <dbReference type="Proteomes" id="UP000054561"/>
    </source>
</evidence>
<evidence type="ECO:0008006" key="4">
    <source>
        <dbReference type="Google" id="ProtNLM"/>
    </source>
</evidence>
<proteinExistence type="predicted"/>
<dbReference type="VEuPathDB" id="PlasmoDB:AK88_01003"/>
<reference evidence="2 3" key="1">
    <citation type="submission" date="2014-03" db="EMBL/GenBank/DDBJ databases">
        <title>The Genome Sequence of Plasmodium fragile nilgiri.</title>
        <authorList>
            <consortium name="The Broad Institute Genomics Platform"/>
            <consortium name="The Broad Institute Genome Sequencing Center for Infectious Disease"/>
            <person name="Neafsey D."/>
            <person name="Duraisingh M."/>
            <person name="Young S.K."/>
            <person name="Zeng Q."/>
            <person name="Gargeya S."/>
            <person name="Abouelleil A."/>
            <person name="Alvarado L."/>
            <person name="Chapman S.B."/>
            <person name="Gainer-Dewar J."/>
            <person name="Goldberg J."/>
            <person name="Griggs A."/>
            <person name="Gujja S."/>
            <person name="Hansen M."/>
            <person name="Howarth C."/>
            <person name="Imamovic A."/>
            <person name="Larimer J."/>
            <person name="Pearson M."/>
            <person name="Poon T.W."/>
            <person name="Priest M."/>
            <person name="Roberts A."/>
            <person name="Saif S."/>
            <person name="Shea T."/>
            <person name="Sykes S."/>
            <person name="Wortman J."/>
            <person name="Nusbaum C."/>
            <person name="Birren B."/>
        </authorList>
    </citation>
    <scope>NUCLEOTIDE SEQUENCE [LARGE SCALE GENOMIC DNA]</scope>
    <source>
        <strain evidence="3">nilgiri</strain>
    </source>
</reference>
<organism evidence="2 3">
    <name type="scientific">Plasmodium fragile</name>
    <dbReference type="NCBI Taxonomy" id="5857"/>
    <lineage>
        <taxon>Eukaryota</taxon>
        <taxon>Sar</taxon>
        <taxon>Alveolata</taxon>
        <taxon>Apicomplexa</taxon>
        <taxon>Aconoidasida</taxon>
        <taxon>Haemosporida</taxon>
        <taxon>Plasmodiidae</taxon>
        <taxon>Plasmodium</taxon>
        <taxon>Plasmodium (Plasmodium)</taxon>
    </lineage>
</organism>
<sequence length="111" mass="12498">MEERPTGMRSLPLTEKKGKTKRIIQSSADAPTKEDLQICFHLPNGETLTMLENGGIEVGHLKLKLSKLLGKPYQQIFLTYNNMSMLDPLSIIDVIKKSNLQDIHIEVGYSD</sequence>
<accession>A0A0D9QRB5</accession>
<dbReference type="Proteomes" id="UP000054561">
    <property type="component" value="Unassembled WGS sequence"/>
</dbReference>
<evidence type="ECO:0000256" key="1">
    <source>
        <dbReference type="SAM" id="MobiDB-lite"/>
    </source>
</evidence>
<dbReference type="OrthoDB" id="385103at2759"/>
<name>A0A0D9QRB5_PLAFR</name>
<dbReference type="RefSeq" id="XP_012334064.1">
    <property type="nucleotide sequence ID" value="XM_012478641.1"/>
</dbReference>
<dbReference type="OMA" id="CFHLPNG"/>
<gene>
    <name evidence="2" type="ORF">AK88_01003</name>
</gene>
<keyword evidence="3" id="KW-1185">Reference proteome</keyword>
<dbReference type="InterPro" id="IPR029071">
    <property type="entry name" value="Ubiquitin-like_domsf"/>
</dbReference>
<dbReference type="GeneID" id="24266317"/>
<dbReference type="SUPFAM" id="SSF54236">
    <property type="entry name" value="Ubiquitin-like"/>
    <property type="match status" value="1"/>
</dbReference>
<evidence type="ECO:0000313" key="2">
    <source>
        <dbReference type="EMBL" id="KJP89337.1"/>
    </source>
</evidence>
<dbReference type="EMBL" id="KQ001652">
    <property type="protein sequence ID" value="KJP89337.1"/>
    <property type="molecule type" value="Genomic_DNA"/>
</dbReference>
<protein>
    <recommendedName>
        <fullName evidence="4">Ubiquitin-like domain-containing protein</fullName>
    </recommendedName>
</protein>
<dbReference type="AlphaFoldDB" id="A0A0D9QRB5"/>